<name>A0A134BG73_9BACT</name>
<gene>
    <name evidence="1" type="ORF">HMPREF1860_00783</name>
</gene>
<proteinExistence type="predicted"/>
<dbReference type="RefSeq" id="WP_060932754.1">
    <property type="nucleotide sequence ID" value="NZ_KQ960499.1"/>
</dbReference>
<dbReference type="PATRIC" id="fig|419005.5.peg.784"/>
<organism evidence="1">
    <name type="scientific">Prevotella amnii</name>
    <dbReference type="NCBI Taxonomy" id="419005"/>
    <lineage>
        <taxon>Bacteria</taxon>
        <taxon>Pseudomonadati</taxon>
        <taxon>Bacteroidota</taxon>
        <taxon>Bacteroidia</taxon>
        <taxon>Bacteroidales</taxon>
        <taxon>Prevotellaceae</taxon>
        <taxon>Prevotella</taxon>
    </lineage>
</organism>
<evidence type="ECO:0000313" key="2">
    <source>
        <dbReference type="Proteomes" id="UP000070531"/>
    </source>
</evidence>
<dbReference type="AlphaFoldDB" id="A0A134BG73"/>
<accession>A0A134BG73</accession>
<sequence length="221" mass="25694">MKLSISFFIYPKRIFLYLCFFISIIITVDVKAQQILVCDAISRFPVRDVEVCVDGQFIGKTIYLGTVTLPKQFKQASFKAKGYSSEKLTREEVLRDTVFLFPSKHSLNEVVVIGKHKLNIDSLSRNMSKRELYDYGYIKSSGVGSFDFATVLDRRLNRDREHVQQNKEIIKKLNGKNIIEQIYTEEIEKKRVLDAAFERRKIPKDTISTYSFTTKPQNKNK</sequence>
<comment type="caution">
    <text evidence="1">The sequence shown here is derived from an EMBL/GenBank/DDBJ whole genome shotgun (WGS) entry which is preliminary data.</text>
</comment>
<dbReference type="EMBL" id="LSDL01000035">
    <property type="protein sequence ID" value="KXB78944.1"/>
    <property type="molecule type" value="Genomic_DNA"/>
</dbReference>
<reference evidence="1 2" key="1">
    <citation type="submission" date="2016-01" db="EMBL/GenBank/DDBJ databases">
        <authorList>
            <person name="Oliw E.H."/>
        </authorList>
    </citation>
    <scope>NUCLEOTIDE SEQUENCE [LARGE SCALE GENOMIC DNA]</scope>
    <source>
        <strain evidence="1 2">DNF00307</strain>
    </source>
</reference>
<protein>
    <submittedName>
        <fullName evidence="1">Uncharacterized protein</fullName>
    </submittedName>
</protein>
<evidence type="ECO:0000313" key="1">
    <source>
        <dbReference type="EMBL" id="KXB78944.1"/>
    </source>
</evidence>
<dbReference type="Proteomes" id="UP000070531">
    <property type="component" value="Unassembled WGS sequence"/>
</dbReference>